<organism evidence="2 3">
    <name type="scientific">Actinocatenispora comari</name>
    <dbReference type="NCBI Taxonomy" id="2807577"/>
    <lineage>
        <taxon>Bacteria</taxon>
        <taxon>Bacillati</taxon>
        <taxon>Actinomycetota</taxon>
        <taxon>Actinomycetes</taxon>
        <taxon>Micromonosporales</taxon>
        <taxon>Micromonosporaceae</taxon>
        <taxon>Actinocatenispora</taxon>
    </lineage>
</organism>
<evidence type="ECO:0000313" key="3">
    <source>
        <dbReference type="Proteomes" id="UP000614996"/>
    </source>
</evidence>
<name>A0A8J4A6Q3_9ACTN</name>
<protein>
    <submittedName>
        <fullName evidence="2">Uncharacterized protein</fullName>
    </submittedName>
</protein>
<keyword evidence="3" id="KW-1185">Reference proteome</keyword>
<reference evidence="3" key="1">
    <citation type="journal article" date="2021" name="Int. J. Syst. Evol. Microbiol.">
        <title>Actinocatenispora comari sp. nov., an endophytic actinomycete isolated from aerial parts of Comarum salesowianum.</title>
        <authorList>
            <person name="Oyunbileg N."/>
            <person name="Iizaka Y."/>
            <person name="Hamada M."/>
            <person name="Davaapurev B.O."/>
            <person name="Fukumoto A."/>
            <person name="Tsetseg B."/>
            <person name="Kato F."/>
            <person name="Tamura T."/>
            <person name="Batkhuu J."/>
            <person name="Anzai Y."/>
        </authorList>
    </citation>
    <scope>NUCLEOTIDE SEQUENCE [LARGE SCALE GENOMIC DNA]</scope>
    <source>
        <strain evidence="3">NUM-2625</strain>
    </source>
</reference>
<feature type="region of interest" description="Disordered" evidence="1">
    <location>
        <begin position="167"/>
        <end position="193"/>
    </location>
</feature>
<dbReference type="RefSeq" id="WP_207122915.1">
    <property type="nucleotide sequence ID" value="NZ_BOPO01000005.1"/>
</dbReference>
<dbReference type="AlphaFoldDB" id="A0A8J4A6Q3"/>
<evidence type="ECO:0000256" key="1">
    <source>
        <dbReference type="SAM" id="MobiDB-lite"/>
    </source>
</evidence>
<dbReference type="EMBL" id="BOPO01000005">
    <property type="protein sequence ID" value="GIL25288.1"/>
    <property type="molecule type" value="Genomic_DNA"/>
</dbReference>
<gene>
    <name evidence="2" type="ORF">NUM_05430</name>
</gene>
<feature type="region of interest" description="Disordered" evidence="1">
    <location>
        <begin position="64"/>
        <end position="95"/>
    </location>
</feature>
<sequence length="298" mass="31567">MNEHDELSRALHAMVDDQPVGAAPLADLVRRGRAAGRTRAVGRSAIAIGAVAVVGAGTAIGMSGHDDGGTARHRAVGASPRPSGTAGTTHGSAPATVPVRLVDAVTKTAGTSFQMESYADWSQRKSGADCSGGWDPKRKVGWMSVPGGAEPTVEIFGNDIYERAPVGGAGSRDWQKYDPKDYTKDGSQPPPRDSFYCGGEDTATMSGILADMRKEGPVRLLGRKTRDGKKFDVYSVTSTKPVIGDGSYDTTQAWVNVQTGYVEQLWSWEAPKGATAIPSVTLYSHFGEPVRLHRPPVN</sequence>
<dbReference type="Proteomes" id="UP000614996">
    <property type="component" value="Unassembled WGS sequence"/>
</dbReference>
<feature type="compositionally biased region" description="Basic and acidic residues" evidence="1">
    <location>
        <begin position="173"/>
        <end position="184"/>
    </location>
</feature>
<comment type="caution">
    <text evidence="2">The sequence shown here is derived from an EMBL/GenBank/DDBJ whole genome shotgun (WGS) entry which is preliminary data.</text>
</comment>
<evidence type="ECO:0000313" key="2">
    <source>
        <dbReference type="EMBL" id="GIL25288.1"/>
    </source>
</evidence>
<proteinExistence type="predicted"/>
<accession>A0A8J4A6Q3</accession>